<organism evidence="3 4">
    <name type="scientific">Thomasclavelia spiroformis DSM 1552</name>
    <dbReference type="NCBI Taxonomy" id="428126"/>
    <lineage>
        <taxon>Bacteria</taxon>
        <taxon>Bacillati</taxon>
        <taxon>Bacillota</taxon>
        <taxon>Erysipelotrichia</taxon>
        <taxon>Erysipelotrichales</taxon>
        <taxon>Coprobacillaceae</taxon>
        <taxon>Thomasclavelia</taxon>
    </lineage>
</organism>
<dbReference type="Proteomes" id="UP000004910">
    <property type="component" value="Unassembled WGS sequence"/>
</dbReference>
<evidence type="ECO:0000256" key="1">
    <source>
        <dbReference type="SAM" id="Phobius"/>
    </source>
</evidence>
<name>B1C2S6_9FIRM</name>
<dbReference type="InterPro" id="IPR045535">
    <property type="entry name" value="ThsA_Macro"/>
</dbReference>
<reference evidence="3" key="1">
    <citation type="submission" date="2008-02" db="EMBL/GenBank/DDBJ databases">
        <authorList>
            <person name="Fulton L."/>
            <person name="Clifton S."/>
            <person name="Fulton B."/>
            <person name="Xu J."/>
            <person name="Minx P."/>
            <person name="Pepin K.H."/>
            <person name="Johnson M."/>
            <person name="Thiruvilangam P."/>
            <person name="Bhonagiri V."/>
            <person name="Nash W.E."/>
            <person name="Mardis E.R."/>
            <person name="Wilson R.K."/>
        </authorList>
    </citation>
    <scope>NUCLEOTIDE SEQUENCE [LARGE SCALE GENOMIC DNA]</scope>
    <source>
        <strain evidence="3">DSM 1552</strain>
    </source>
</reference>
<evidence type="ECO:0000313" key="4">
    <source>
        <dbReference type="Proteomes" id="UP000004910"/>
    </source>
</evidence>
<dbReference type="Pfam" id="PF20016">
    <property type="entry name" value="ThsA_Macro"/>
    <property type="match status" value="1"/>
</dbReference>
<protein>
    <recommendedName>
        <fullName evidence="2">Thoeris protein ThsA Macro domain-containing protein</fullName>
    </recommendedName>
</protein>
<dbReference type="STRING" id="428126.CLOSPI_01538"/>
<feature type="transmembrane region" description="Helical" evidence="1">
    <location>
        <begin position="46"/>
        <end position="70"/>
    </location>
</feature>
<feature type="transmembrane region" description="Helical" evidence="1">
    <location>
        <begin position="20"/>
        <end position="40"/>
    </location>
</feature>
<feature type="domain" description="Thoeris protein ThsA Macro" evidence="2">
    <location>
        <begin position="87"/>
        <end position="264"/>
    </location>
</feature>
<accession>B1C2S6</accession>
<dbReference type="GeneID" id="94017172"/>
<proteinExistence type="predicted"/>
<evidence type="ECO:0000259" key="2">
    <source>
        <dbReference type="Pfam" id="PF20016"/>
    </source>
</evidence>
<keyword evidence="1" id="KW-0472">Membrane</keyword>
<keyword evidence="1" id="KW-1133">Transmembrane helix</keyword>
<keyword evidence="1" id="KW-0812">Transmembrane</keyword>
<dbReference type="eggNOG" id="ENOG502Z81N">
    <property type="taxonomic scope" value="Bacteria"/>
</dbReference>
<comment type="caution">
    <text evidence="3">The sequence shown here is derived from an EMBL/GenBank/DDBJ whole genome shotgun (WGS) entry which is preliminary data.</text>
</comment>
<evidence type="ECO:0000313" key="3">
    <source>
        <dbReference type="EMBL" id="EDS74761.1"/>
    </source>
</evidence>
<dbReference type="OrthoDB" id="2606558at2"/>
<dbReference type="HOGENOM" id="CLU_083562_0_0_9"/>
<gene>
    <name evidence="3" type="ORF">CLOSPI_01538</name>
</gene>
<reference evidence="3" key="2">
    <citation type="submission" date="2014-06" db="EMBL/GenBank/DDBJ databases">
        <title>Draft genome sequence of Clostridium spiroforme (DSM 1552).</title>
        <authorList>
            <person name="Sudarsanam P."/>
            <person name="Ley R."/>
            <person name="Guruge J."/>
            <person name="Turnbaugh P.J."/>
            <person name="Mahowald M."/>
            <person name="Liep D."/>
            <person name="Gordon J."/>
        </authorList>
    </citation>
    <scope>NUCLEOTIDE SEQUENCE</scope>
    <source>
        <strain evidence="3">DSM 1552</strain>
    </source>
</reference>
<dbReference type="EMBL" id="ABIK02000010">
    <property type="protein sequence ID" value="EDS74761.1"/>
    <property type="molecule type" value="Genomic_DNA"/>
</dbReference>
<dbReference type="RefSeq" id="WP_004610052.1">
    <property type="nucleotide sequence ID" value="NZ_CP102275.1"/>
</dbReference>
<keyword evidence="4" id="KW-1185">Reference proteome</keyword>
<sequence>MRKIYKWYSKLTKRVKDSIIITMSSIGVISTFLSVLGLSLADIETLTIWLRIVISVFAFIVLYIIIYMLIGRIFKDSVSTTIHQTSVTVVCGDIFEVPEFRVIGCDTNFRTEIDDVIISKKSLHGQLILNHGVPDEINAVIESEAKRLGLHKNDEGLYDFPLGTIIRYDSSVDNHTYLMLAMTELNSNYESHTNMAKFEYMLMRMWKEINRVYAGNDIALPLLGSGISRFDDGPKEYGALLRCMLCTLNGSGVTFNSNIKILIYGNIKDIPLYEYKDIFNIV</sequence>
<dbReference type="AlphaFoldDB" id="B1C2S6"/>